<proteinExistence type="predicted"/>
<evidence type="ECO:0000313" key="2">
    <source>
        <dbReference type="EMBL" id="KAK4782005.1"/>
    </source>
</evidence>
<accession>A0AAN7LJ01</accession>
<feature type="compositionally biased region" description="Polar residues" evidence="1">
    <location>
        <begin position="140"/>
        <end position="173"/>
    </location>
</feature>
<dbReference type="EMBL" id="JAXQNO010000016">
    <property type="protein sequence ID" value="KAK4782005.1"/>
    <property type="molecule type" value="Genomic_DNA"/>
</dbReference>
<dbReference type="AlphaFoldDB" id="A0AAN7LJ01"/>
<name>A0AAN7LJ01_TRANT</name>
<protein>
    <submittedName>
        <fullName evidence="2">Uncharacterized protein</fullName>
    </submittedName>
</protein>
<organism evidence="2 3">
    <name type="scientific">Trapa natans</name>
    <name type="common">Water chestnut</name>
    <dbReference type="NCBI Taxonomy" id="22666"/>
    <lineage>
        <taxon>Eukaryota</taxon>
        <taxon>Viridiplantae</taxon>
        <taxon>Streptophyta</taxon>
        <taxon>Embryophyta</taxon>
        <taxon>Tracheophyta</taxon>
        <taxon>Spermatophyta</taxon>
        <taxon>Magnoliopsida</taxon>
        <taxon>eudicotyledons</taxon>
        <taxon>Gunneridae</taxon>
        <taxon>Pentapetalae</taxon>
        <taxon>rosids</taxon>
        <taxon>malvids</taxon>
        <taxon>Myrtales</taxon>
        <taxon>Lythraceae</taxon>
        <taxon>Trapa</taxon>
    </lineage>
</organism>
<gene>
    <name evidence="2" type="ORF">SAY86_016107</name>
</gene>
<dbReference type="Proteomes" id="UP001346149">
    <property type="component" value="Unassembled WGS sequence"/>
</dbReference>
<dbReference type="PANTHER" id="PTHR31208">
    <property type="entry name" value="EXPRESSED PROTEIN"/>
    <property type="match status" value="1"/>
</dbReference>
<evidence type="ECO:0000313" key="3">
    <source>
        <dbReference type="Proteomes" id="UP001346149"/>
    </source>
</evidence>
<feature type="region of interest" description="Disordered" evidence="1">
    <location>
        <begin position="252"/>
        <end position="276"/>
    </location>
</feature>
<comment type="caution">
    <text evidence="2">The sequence shown here is derived from an EMBL/GenBank/DDBJ whole genome shotgun (WGS) entry which is preliminary data.</text>
</comment>
<reference evidence="2 3" key="1">
    <citation type="journal article" date="2023" name="Hortic Res">
        <title>Pangenome of water caltrop reveals structural variations and asymmetric subgenome divergence after allopolyploidization.</title>
        <authorList>
            <person name="Zhang X."/>
            <person name="Chen Y."/>
            <person name="Wang L."/>
            <person name="Yuan Y."/>
            <person name="Fang M."/>
            <person name="Shi L."/>
            <person name="Lu R."/>
            <person name="Comes H.P."/>
            <person name="Ma Y."/>
            <person name="Chen Y."/>
            <person name="Huang G."/>
            <person name="Zhou Y."/>
            <person name="Zheng Z."/>
            <person name="Qiu Y."/>
        </authorList>
    </citation>
    <scope>NUCLEOTIDE SEQUENCE [LARGE SCALE GENOMIC DNA]</scope>
    <source>
        <strain evidence="2">F231</strain>
    </source>
</reference>
<evidence type="ECO:0000256" key="1">
    <source>
        <dbReference type="SAM" id="MobiDB-lite"/>
    </source>
</evidence>
<feature type="region of interest" description="Disordered" evidence="1">
    <location>
        <begin position="140"/>
        <end position="192"/>
    </location>
</feature>
<sequence length="276" mass="30029">MDAESVRNYLEDQLLGVALFPRSEVIVKKGQLEKEFSLSSTDLFHNPAGFVQFSLLYNGASPESGVTDPILNELDKIEFPDPKIVNESEMMVSEYFRMPCENLECEASESLVTSCDTDETQLHSEENFSKGVYESIQTSKLDSPMTSGSTNDVSSTLVPASSHSSETPTTPIQSPAPSEEHESEPPNAIHKAQNGHSEALGGVCGGPAKPVVSVNLELEKNAVQQQDIVVDMYMKSMQQFTESLAKMNLPMGIETEKASPGTNSSSEENLQEASKN</sequence>
<dbReference type="PANTHER" id="PTHR31208:SF2">
    <property type="entry name" value="DOMAIN-CONTAINING PROTEIN, PUTATIVE, EXPRESSED-RELATED"/>
    <property type="match status" value="1"/>
</dbReference>
<keyword evidence="3" id="KW-1185">Reference proteome</keyword>
<feature type="compositionally biased region" description="Polar residues" evidence="1">
    <location>
        <begin position="260"/>
        <end position="276"/>
    </location>
</feature>